<reference evidence="2 3" key="1">
    <citation type="journal article" date="2018" name="Front. Plant Sci.">
        <title>Red Clover (Trifolium pratense) and Zigzag Clover (T. medium) - A Picture of Genomic Similarities and Differences.</title>
        <authorList>
            <person name="Dluhosova J."/>
            <person name="Istvanek J."/>
            <person name="Nedelnik J."/>
            <person name="Repkova J."/>
        </authorList>
    </citation>
    <scope>NUCLEOTIDE SEQUENCE [LARGE SCALE GENOMIC DNA]</scope>
    <source>
        <strain evidence="3">cv. 10/8</strain>
        <tissue evidence="2">Leaf</tissue>
    </source>
</reference>
<evidence type="ECO:0000313" key="3">
    <source>
        <dbReference type="Proteomes" id="UP000265520"/>
    </source>
</evidence>
<dbReference type="Proteomes" id="UP000265520">
    <property type="component" value="Unassembled WGS sequence"/>
</dbReference>
<comment type="caution">
    <text evidence="2">The sequence shown here is derived from an EMBL/GenBank/DDBJ whole genome shotgun (WGS) entry which is preliminary data.</text>
</comment>
<keyword evidence="3" id="KW-1185">Reference proteome</keyword>
<accession>A0A392TID2</accession>
<keyword evidence="2" id="KW-0489">Methyltransferase</keyword>
<dbReference type="Pfam" id="PF24472">
    <property type="entry name" value="ARM_KDM8_N"/>
    <property type="match status" value="1"/>
</dbReference>
<keyword evidence="2" id="KW-0808">Transferase</keyword>
<feature type="domain" description="DM8" evidence="1">
    <location>
        <begin position="1"/>
        <end position="56"/>
    </location>
</feature>
<name>A0A392TID2_9FABA</name>
<dbReference type="EMBL" id="LXQA010589830">
    <property type="protein sequence ID" value="MCI60883.1"/>
    <property type="molecule type" value="Genomic_DNA"/>
</dbReference>
<feature type="non-terminal residue" evidence="2">
    <location>
        <position position="1"/>
    </location>
</feature>
<dbReference type="GO" id="GO:0008168">
    <property type="term" value="F:methyltransferase activity"/>
    <property type="evidence" value="ECO:0007669"/>
    <property type="project" value="UniProtKB-KW"/>
</dbReference>
<sequence length="81" mass="8977">AYSMACLHVAKHHYGNGEFKEALKALDMGIIMGGNLLRKDLDSAIGKVSEKARNIRVSNGNYQDFGNSEHQLVDHDFDVSK</sequence>
<proteinExistence type="predicted"/>
<organism evidence="2 3">
    <name type="scientific">Trifolium medium</name>
    <dbReference type="NCBI Taxonomy" id="97028"/>
    <lineage>
        <taxon>Eukaryota</taxon>
        <taxon>Viridiplantae</taxon>
        <taxon>Streptophyta</taxon>
        <taxon>Embryophyta</taxon>
        <taxon>Tracheophyta</taxon>
        <taxon>Spermatophyta</taxon>
        <taxon>Magnoliopsida</taxon>
        <taxon>eudicotyledons</taxon>
        <taxon>Gunneridae</taxon>
        <taxon>Pentapetalae</taxon>
        <taxon>rosids</taxon>
        <taxon>fabids</taxon>
        <taxon>Fabales</taxon>
        <taxon>Fabaceae</taxon>
        <taxon>Papilionoideae</taxon>
        <taxon>50 kb inversion clade</taxon>
        <taxon>NPAAA clade</taxon>
        <taxon>Hologalegina</taxon>
        <taxon>IRL clade</taxon>
        <taxon>Trifolieae</taxon>
        <taxon>Trifolium</taxon>
    </lineage>
</organism>
<dbReference type="AlphaFoldDB" id="A0A392TID2"/>
<evidence type="ECO:0000259" key="1">
    <source>
        <dbReference type="Pfam" id="PF24472"/>
    </source>
</evidence>
<feature type="non-terminal residue" evidence="2">
    <location>
        <position position="81"/>
    </location>
</feature>
<dbReference type="GO" id="GO:0032259">
    <property type="term" value="P:methylation"/>
    <property type="evidence" value="ECO:0007669"/>
    <property type="project" value="UniProtKB-KW"/>
</dbReference>
<evidence type="ECO:0000313" key="2">
    <source>
        <dbReference type="EMBL" id="MCI60883.1"/>
    </source>
</evidence>
<protein>
    <submittedName>
        <fullName evidence="2">Lysine-specific demethylase 8-like</fullName>
    </submittedName>
</protein>
<dbReference type="InterPro" id="IPR056520">
    <property type="entry name" value="ARM_KDM8_N"/>
</dbReference>